<proteinExistence type="predicted"/>
<dbReference type="InterPro" id="IPR052055">
    <property type="entry name" value="Hepadnavirus_pol/RT"/>
</dbReference>
<dbReference type="Proteomes" id="UP000324800">
    <property type="component" value="Unassembled WGS sequence"/>
</dbReference>
<sequence length="409" mass="47607">MEALDQLINEELKEQIITPCREQEILLLNPIFVNPKSSGVYRKIMDCRNLNQYINQIHFKMEDKRTLRDNLQHNDLVSTLDLKSAYFHVPMAEESSKYLGFKYNNQYYRQKTLCFGLTSAPHIFTQLMRLIISQLRLKIRTVSYIDDFDFLFTTESEALAGIKEIILLFRKLGLTIEWNKSNLIPSHQFTYLGFDWDTSKMIVSSSKERIYKVTNKVSQRLKQQRRKQRVRAYTIASLIGTLSSLAMCETQTHMRLIHLNKCKDIAVSNVNWSTTTYLDSEAEQELLWWKNRLQQDFALSIIPFHQDATLTTDASQDGLGAWLQLGNLRMARQLQDQSLKKLSSNQRELQAVEWALNKFSEAIKTHQIKDILIQSDNTTVVQILEKRSASISLNNTLTNIYDYCNQLGV</sequence>
<evidence type="ECO:0000259" key="1">
    <source>
        <dbReference type="PROSITE" id="PS50878"/>
    </source>
</evidence>
<accession>A0A5J4X0G7</accession>
<dbReference type="SUPFAM" id="SSF56672">
    <property type="entry name" value="DNA/RNA polymerases"/>
    <property type="match status" value="1"/>
</dbReference>
<comment type="caution">
    <text evidence="2">The sequence shown here is derived from an EMBL/GenBank/DDBJ whole genome shotgun (WGS) entry which is preliminary data.</text>
</comment>
<reference evidence="2 3" key="1">
    <citation type="submission" date="2019-03" db="EMBL/GenBank/DDBJ databases">
        <title>Single cell metagenomics reveals metabolic interactions within the superorganism composed of flagellate Streblomastix strix and complex community of Bacteroidetes bacteria on its surface.</title>
        <authorList>
            <person name="Treitli S.C."/>
            <person name="Kolisko M."/>
            <person name="Husnik F."/>
            <person name="Keeling P."/>
            <person name="Hampl V."/>
        </authorList>
    </citation>
    <scope>NUCLEOTIDE SEQUENCE [LARGE SCALE GENOMIC DNA]</scope>
    <source>
        <strain evidence="2">ST1C</strain>
    </source>
</reference>
<gene>
    <name evidence="2" type="ORF">EZS28_003691</name>
</gene>
<dbReference type="PANTHER" id="PTHR33050">
    <property type="entry name" value="REVERSE TRANSCRIPTASE DOMAIN-CONTAINING PROTEIN"/>
    <property type="match status" value="1"/>
</dbReference>
<dbReference type="CDD" id="cd03714">
    <property type="entry name" value="RT_DIRS1"/>
    <property type="match status" value="1"/>
</dbReference>
<dbReference type="InterPro" id="IPR043128">
    <property type="entry name" value="Rev_trsase/Diguanyl_cyclase"/>
</dbReference>
<dbReference type="PANTHER" id="PTHR33050:SF7">
    <property type="entry name" value="RIBONUCLEASE H"/>
    <property type="match status" value="1"/>
</dbReference>
<dbReference type="InterPro" id="IPR000477">
    <property type="entry name" value="RT_dom"/>
</dbReference>
<dbReference type="InterPro" id="IPR043502">
    <property type="entry name" value="DNA/RNA_pol_sf"/>
</dbReference>
<name>A0A5J4X0G7_9EUKA</name>
<protein>
    <submittedName>
        <fullName evidence="2">Putative Transposon Ty3-G Gag-Pol polyprotein</fullName>
    </submittedName>
</protein>
<feature type="domain" description="Reverse transcriptase" evidence="1">
    <location>
        <begin position="15"/>
        <end position="196"/>
    </location>
</feature>
<dbReference type="Pfam" id="PF00078">
    <property type="entry name" value="RVT_1"/>
    <property type="match status" value="1"/>
</dbReference>
<evidence type="ECO:0000313" key="2">
    <source>
        <dbReference type="EMBL" id="KAA6400787.1"/>
    </source>
</evidence>
<dbReference type="EMBL" id="SNRW01000500">
    <property type="protein sequence ID" value="KAA6400787.1"/>
    <property type="molecule type" value="Genomic_DNA"/>
</dbReference>
<dbReference type="PROSITE" id="PS50878">
    <property type="entry name" value="RT_POL"/>
    <property type="match status" value="1"/>
</dbReference>
<organism evidence="2 3">
    <name type="scientific">Streblomastix strix</name>
    <dbReference type="NCBI Taxonomy" id="222440"/>
    <lineage>
        <taxon>Eukaryota</taxon>
        <taxon>Metamonada</taxon>
        <taxon>Preaxostyla</taxon>
        <taxon>Oxymonadida</taxon>
        <taxon>Streblomastigidae</taxon>
        <taxon>Streblomastix</taxon>
    </lineage>
</organism>
<dbReference type="Gene3D" id="3.30.70.270">
    <property type="match status" value="1"/>
</dbReference>
<dbReference type="OrthoDB" id="2897838at2759"/>
<dbReference type="Gene3D" id="3.10.10.10">
    <property type="entry name" value="HIV Type 1 Reverse Transcriptase, subunit A, domain 1"/>
    <property type="match status" value="1"/>
</dbReference>
<evidence type="ECO:0000313" key="3">
    <source>
        <dbReference type="Proteomes" id="UP000324800"/>
    </source>
</evidence>
<dbReference type="AlphaFoldDB" id="A0A5J4X0G7"/>